<evidence type="ECO:0000313" key="2">
    <source>
        <dbReference type="Proteomes" id="UP000594220"/>
    </source>
</evidence>
<dbReference type="Proteomes" id="UP000594220">
    <property type="component" value="Unplaced"/>
</dbReference>
<keyword evidence="2" id="KW-1185">Reference proteome</keyword>
<dbReference type="AlphaFoldDB" id="A0A7M4DZT0"/>
<name>A0A7M4DZT0_CROPO</name>
<accession>A0A7M4DZT0</accession>
<evidence type="ECO:0000313" key="1">
    <source>
        <dbReference type="Ensembl" id="ENSCPRP00005002226.1"/>
    </source>
</evidence>
<sequence>MVLGGRKYQLVSFSSWLPCTCVCQWLGLPARHRNARLTSKYKDVFQRGRLQPDNAEF</sequence>
<reference evidence="1" key="1">
    <citation type="submission" date="2025-08" db="UniProtKB">
        <authorList>
            <consortium name="Ensembl"/>
        </authorList>
    </citation>
    <scope>IDENTIFICATION</scope>
</reference>
<organism evidence="1 2">
    <name type="scientific">Crocodylus porosus</name>
    <name type="common">Saltwater crocodile</name>
    <name type="synonym">Estuarine crocodile</name>
    <dbReference type="NCBI Taxonomy" id="8502"/>
    <lineage>
        <taxon>Eukaryota</taxon>
        <taxon>Metazoa</taxon>
        <taxon>Chordata</taxon>
        <taxon>Craniata</taxon>
        <taxon>Vertebrata</taxon>
        <taxon>Euteleostomi</taxon>
        <taxon>Archelosauria</taxon>
        <taxon>Archosauria</taxon>
        <taxon>Crocodylia</taxon>
        <taxon>Longirostres</taxon>
        <taxon>Crocodylidae</taxon>
        <taxon>Crocodylus</taxon>
    </lineage>
</organism>
<proteinExistence type="predicted"/>
<dbReference type="Ensembl" id="ENSCPRT00005002606.1">
    <property type="protein sequence ID" value="ENSCPRP00005002226.1"/>
    <property type="gene ID" value="ENSCPRG00005001642.1"/>
</dbReference>
<protein>
    <submittedName>
        <fullName evidence="1">Uncharacterized protein</fullName>
    </submittedName>
</protein>
<reference evidence="1" key="2">
    <citation type="submission" date="2025-09" db="UniProtKB">
        <authorList>
            <consortium name="Ensembl"/>
        </authorList>
    </citation>
    <scope>IDENTIFICATION</scope>
</reference>